<comment type="caution">
    <text evidence="1">The sequence shown here is derived from an EMBL/GenBank/DDBJ whole genome shotgun (WGS) entry which is preliminary data.</text>
</comment>
<dbReference type="InterPro" id="IPR032675">
    <property type="entry name" value="LRR_dom_sf"/>
</dbReference>
<dbReference type="AlphaFoldDB" id="A0A4Q2DS97"/>
<evidence type="ECO:0000313" key="2">
    <source>
        <dbReference type="Proteomes" id="UP000290288"/>
    </source>
</evidence>
<gene>
    <name evidence="1" type="ORF">EST38_g3760</name>
</gene>
<dbReference type="Gene3D" id="3.80.10.10">
    <property type="entry name" value="Ribonuclease Inhibitor"/>
    <property type="match status" value="1"/>
</dbReference>
<organism evidence="1 2">
    <name type="scientific">Candolleomyces aberdarensis</name>
    <dbReference type="NCBI Taxonomy" id="2316362"/>
    <lineage>
        <taxon>Eukaryota</taxon>
        <taxon>Fungi</taxon>
        <taxon>Dikarya</taxon>
        <taxon>Basidiomycota</taxon>
        <taxon>Agaricomycotina</taxon>
        <taxon>Agaricomycetes</taxon>
        <taxon>Agaricomycetidae</taxon>
        <taxon>Agaricales</taxon>
        <taxon>Agaricineae</taxon>
        <taxon>Psathyrellaceae</taxon>
        <taxon>Candolleomyces</taxon>
    </lineage>
</organism>
<name>A0A4Q2DS97_9AGAR</name>
<keyword evidence="2" id="KW-1185">Reference proteome</keyword>
<accession>A0A4Q2DS97</accession>
<dbReference type="Proteomes" id="UP000290288">
    <property type="component" value="Unassembled WGS sequence"/>
</dbReference>
<dbReference type="STRING" id="2316362.A0A4Q2DS97"/>
<dbReference type="EMBL" id="SDEE01000084">
    <property type="protein sequence ID" value="RXW22102.1"/>
    <property type="molecule type" value="Genomic_DNA"/>
</dbReference>
<sequence>MSATREHEKGDSASILERIPIELWNRILNEQQGFTTQDFKTLCFVAPLFKIICQPAAYRSLIATRFELSHGYCFEDRRKRGANNCQMDQWRLDMASLIRAERRLSLVGGDPALSTFPQTISIGAGVTSRASTINPPMHQPLTEMVLSWAAYDVFLQLKGTLVRTLPLYTHLRRLEFRLLPIDDGLLRAIASHPVLYELKLEACSFPSPTFPLPRIRLLEYDEISQEQAPAAFRLASSQHLEELQIDNMGTPAVLEGLRARPETESMLKKLRRLKMMPASNKLKLLDMEELLSYVPALHQLDISYRGLVFRKETRPWTCLRYRTCNGLRVLSPSHDTSYPGGLSATSEVGTVNTATAEGITTLHLPLYNVAPIWLLSRFVAETFPRLVDLRLPVGMIQDSVDIGWGTCCFGAPRKLMVAEESFEDGVVEGMVKLIKDKVEYELVTSFDNPSHQAMDLDYQTRRVTSHSPPIPTFVSPPEVDVAVTLAGQSSRFELDSTGHPLNHPKNYEEALIYFSQGWYPIPTSIQTLSLRPGSFPGHKSHQLEPCAQQETCITVVTALGERYPNLAVVTLYDGDVHRCERIRGIGNGTTRWTILAT</sequence>
<dbReference type="SUPFAM" id="SSF52047">
    <property type="entry name" value="RNI-like"/>
    <property type="match status" value="1"/>
</dbReference>
<reference evidence="1 2" key="1">
    <citation type="submission" date="2019-01" db="EMBL/GenBank/DDBJ databases">
        <title>Draft genome sequence of Psathyrella aberdarensis IHI B618.</title>
        <authorList>
            <person name="Buettner E."/>
            <person name="Kellner H."/>
        </authorList>
    </citation>
    <scope>NUCLEOTIDE SEQUENCE [LARGE SCALE GENOMIC DNA]</scope>
    <source>
        <strain evidence="1 2">IHI B618</strain>
    </source>
</reference>
<evidence type="ECO:0000313" key="1">
    <source>
        <dbReference type="EMBL" id="RXW22102.1"/>
    </source>
</evidence>
<proteinExistence type="predicted"/>
<dbReference type="OrthoDB" id="3055318at2759"/>
<protein>
    <submittedName>
        <fullName evidence="1">Uncharacterized protein</fullName>
    </submittedName>
</protein>